<dbReference type="EMBL" id="KK101302">
    <property type="protein sequence ID" value="KIZ01375.1"/>
    <property type="molecule type" value="Genomic_DNA"/>
</dbReference>
<dbReference type="GO" id="GO:0016787">
    <property type="term" value="F:hydrolase activity"/>
    <property type="evidence" value="ECO:0007669"/>
    <property type="project" value="UniProtKB-KW"/>
</dbReference>
<dbReference type="Proteomes" id="UP000054498">
    <property type="component" value="Unassembled WGS sequence"/>
</dbReference>
<name>A0A0D2MDU0_9CHLO</name>
<dbReference type="RefSeq" id="XP_013900394.1">
    <property type="nucleotide sequence ID" value="XM_014044940.1"/>
</dbReference>
<accession>A0A0D2MDU0</accession>
<evidence type="ECO:0000313" key="1">
    <source>
        <dbReference type="EMBL" id="KIZ01375.1"/>
    </source>
</evidence>
<protein>
    <submittedName>
        <fullName evidence="1">MoxR-like ATPase</fullName>
        <ecNumber evidence="1">3.6.3.-</ecNumber>
    </submittedName>
</protein>
<dbReference type="OrthoDB" id="47330at2759"/>
<organism evidence="1 2">
    <name type="scientific">Monoraphidium neglectum</name>
    <dbReference type="NCBI Taxonomy" id="145388"/>
    <lineage>
        <taxon>Eukaryota</taxon>
        <taxon>Viridiplantae</taxon>
        <taxon>Chlorophyta</taxon>
        <taxon>core chlorophytes</taxon>
        <taxon>Chlorophyceae</taxon>
        <taxon>CS clade</taxon>
        <taxon>Sphaeropleales</taxon>
        <taxon>Selenastraceae</taxon>
        <taxon>Monoraphidium</taxon>
    </lineage>
</organism>
<reference evidence="1 2" key="1">
    <citation type="journal article" date="2013" name="BMC Genomics">
        <title>Reconstruction of the lipid metabolism for the microalga Monoraphidium neglectum from its genome sequence reveals characteristics suitable for biofuel production.</title>
        <authorList>
            <person name="Bogen C."/>
            <person name="Al-Dilaimi A."/>
            <person name="Albersmeier A."/>
            <person name="Wichmann J."/>
            <person name="Grundmann M."/>
            <person name="Rupp O."/>
            <person name="Lauersen K.J."/>
            <person name="Blifernez-Klassen O."/>
            <person name="Kalinowski J."/>
            <person name="Goesmann A."/>
            <person name="Mussgnug J.H."/>
            <person name="Kruse O."/>
        </authorList>
    </citation>
    <scope>NUCLEOTIDE SEQUENCE [LARGE SCALE GENOMIC DNA]</scope>
    <source>
        <strain evidence="1 2">SAG 48.87</strain>
    </source>
</reference>
<evidence type="ECO:0000313" key="2">
    <source>
        <dbReference type="Proteomes" id="UP000054498"/>
    </source>
</evidence>
<keyword evidence="1" id="KW-0378">Hydrolase</keyword>
<proteinExistence type="predicted"/>
<dbReference type="STRING" id="145388.A0A0D2MDU0"/>
<dbReference type="EC" id="3.6.3.-" evidence="1"/>
<gene>
    <name evidence="1" type="ORF">MNEG_6590</name>
</gene>
<sequence length="121" mass="12929">MPGAACRLLEASPSAADAAEAAAEAATLVELLEGRQAALAAALDGQFPELRATVWQSEASVQAAVQALTPQMTENRRKAEDLLREAYILSECLQRRSSAAVLEKLLPKRYKQYSKGISGKA</sequence>
<dbReference type="AlphaFoldDB" id="A0A0D2MDU0"/>
<keyword evidence="2" id="KW-1185">Reference proteome</keyword>
<dbReference type="GeneID" id="25739466"/>
<dbReference type="KEGG" id="mng:MNEG_6590"/>